<reference evidence="1" key="1">
    <citation type="submission" date="2022-10" db="EMBL/GenBank/DDBJ databases">
        <title>Culturing micro-colonial fungi from biological soil crusts in the Mojave desert and describing Neophaeococcomyces mojavensis, and introducing the new genera and species Taxawa tesnikishii.</title>
        <authorList>
            <person name="Kurbessoian T."/>
            <person name="Stajich J.E."/>
        </authorList>
    </citation>
    <scope>NUCLEOTIDE SEQUENCE</scope>
    <source>
        <strain evidence="1">JES_112</strain>
    </source>
</reference>
<gene>
    <name evidence="1" type="ORF">H2198_004823</name>
</gene>
<dbReference type="Proteomes" id="UP001172386">
    <property type="component" value="Unassembled WGS sequence"/>
</dbReference>
<sequence>MKALKIVETKNIQVIEDLPIPNLRPGYLLVRVVCAALNPCDAKNVFCENSAGVHFGTDYSGIVEKTGHGYSKEWRKGDRIFGVIMGANPLQPTDGAFAEYAVVKADVQYRMPDYMTFEVAASLGVGLGTSALGICYKLNLKIEPDSEDDTKMGEGRHVLIYGGSTATGTISTQLVRLAGYIPLTTCSPKNFDLVQSYGAEAAFDYHDSRCAQKVSSFAGVSINRAFDTISDSQSARICADILSNNPASAYCSTLPLSEPFRKKLVVPKKLLLWSGFGEPVCFMGYTLPVVKEDFVFMKEWTELAESLLEEKELTHHPIRMMEGGLDGIWKGLQMIHNNQVSGEKLVYTLSSP</sequence>
<comment type="caution">
    <text evidence="1">The sequence shown here is derived from an EMBL/GenBank/DDBJ whole genome shotgun (WGS) entry which is preliminary data.</text>
</comment>
<dbReference type="EMBL" id="JAPDRQ010000075">
    <property type="protein sequence ID" value="KAJ9656589.1"/>
    <property type="molecule type" value="Genomic_DNA"/>
</dbReference>
<keyword evidence="2" id="KW-1185">Reference proteome</keyword>
<evidence type="ECO:0000313" key="2">
    <source>
        <dbReference type="Proteomes" id="UP001172386"/>
    </source>
</evidence>
<accession>A0ACC3A7B8</accession>
<proteinExistence type="predicted"/>
<name>A0ACC3A7B8_9EURO</name>
<evidence type="ECO:0000313" key="1">
    <source>
        <dbReference type="EMBL" id="KAJ9656589.1"/>
    </source>
</evidence>
<organism evidence="1 2">
    <name type="scientific">Neophaeococcomyces mojaviensis</name>
    <dbReference type="NCBI Taxonomy" id="3383035"/>
    <lineage>
        <taxon>Eukaryota</taxon>
        <taxon>Fungi</taxon>
        <taxon>Dikarya</taxon>
        <taxon>Ascomycota</taxon>
        <taxon>Pezizomycotina</taxon>
        <taxon>Eurotiomycetes</taxon>
        <taxon>Chaetothyriomycetidae</taxon>
        <taxon>Chaetothyriales</taxon>
        <taxon>Chaetothyriales incertae sedis</taxon>
        <taxon>Neophaeococcomyces</taxon>
    </lineage>
</organism>
<protein>
    <submittedName>
        <fullName evidence="1">Uncharacterized protein</fullName>
    </submittedName>
</protein>